<comment type="caution">
    <text evidence="2">The sequence shown here is derived from an EMBL/GenBank/DDBJ whole genome shotgun (WGS) entry which is preliminary data.</text>
</comment>
<dbReference type="Proteomes" id="UP000663814">
    <property type="component" value="Unassembled WGS sequence"/>
</dbReference>
<dbReference type="Pfam" id="PF10688">
    <property type="entry name" value="Imp-YgjV"/>
    <property type="match status" value="1"/>
</dbReference>
<keyword evidence="1" id="KW-0472">Membrane</keyword>
<reference evidence="2 3" key="2">
    <citation type="submission" date="2021-08" db="EMBL/GenBank/DDBJ databases">
        <title>Rheinheimera aquimaris sp. nov., isolated from seawater of the East Sea in Korea.</title>
        <authorList>
            <person name="Kim K.H."/>
            <person name="Wenting R."/>
            <person name="Kim K.R."/>
            <person name="Jeon C.O."/>
        </authorList>
    </citation>
    <scope>NUCLEOTIDE SEQUENCE [LARGE SCALE GENOMIC DNA]</scope>
    <source>
        <strain evidence="2 3">MA-13</strain>
    </source>
</reference>
<evidence type="ECO:0000313" key="3">
    <source>
        <dbReference type="Proteomes" id="UP000663814"/>
    </source>
</evidence>
<gene>
    <name evidence="2" type="ORF">I4W93_004050</name>
</gene>
<feature type="transmembrane region" description="Helical" evidence="1">
    <location>
        <begin position="118"/>
        <end position="136"/>
    </location>
</feature>
<evidence type="ECO:0000313" key="2">
    <source>
        <dbReference type="EMBL" id="MBZ9610760.1"/>
    </source>
</evidence>
<keyword evidence="1" id="KW-0812">Transmembrane</keyword>
<keyword evidence="1" id="KW-1133">Transmembrane helix</keyword>
<feature type="transmembrane region" description="Helical" evidence="1">
    <location>
        <begin position="38"/>
        <end position="66"/>
    </location>
</feature>
<name>A0ABS7X6H5_9GAMM</name>
<feature type="transmembrane region" description="Helical" evidence="1">
    <location>
        <begin position="142"/>
        <end position="161"/>
    </location>
</feature>
<evidence type="ECO:0000256" key="1">
    <source>
        <dbReference type="SAM" id="Phobius"/>
    </source>
</evidence>
<dbReference type="EMBL" id="JAERPS020000001">
    <property type="protein sequence ID" value="MBZ9610760.1"/>
    <property type="molecule type" value="Genomic_DNA"/>
</dbReference>
<accession>A0ABS7X6H5</accession>
<sequence length="169" mass="18419">MPDITISFALSQCLAAIAFISGIVAFQRNDTTSMLKFWFVSALLNASHFAVLGQYEAACFVGLTALRFLVAAVSPRQRWMYCFLALSSLLIVLSYNNPVNLLPYLAAVVGTIGSFQKNVLLVRLLMAIGATCWVVHNLLVGSPVAVLMELAFLSSNLVGFIRGRRQQAT</sequence>
<dbReference type="RefSeq" id="WP_205310657.1">
    <property type="nucleotide sequence ID" value="NZ_JAERPS020000001.1"/>
</dbReference>
<organism evidence="2 3">
    <name type="scientific">Rheinheimera maricola</name>
    <dbReference type="NCBI Taxonomy" id="2793282"/>
    <lineage>
        <taxon>Bacteria</taxon>
        <taxon>Pseudomonadati</taxon>
        <taxon>Pseudomonadota</taxon>
        <taxon>Gammaproteobacteria</taxon>
        <taxon>Chromatiales</taxon>
        <taxon>Chromatiaceae</taxon>
        <taxon>Rheinheimera</taxon>
    </lineage>
</organism>
<feature type="transmembrane region" description="Helical" evidence="1">
    <location>
        <begin position="6"/>
        <end position="26"/>
    </location>
</feature>
<dbReference type="InterPro" id="IPR019629">
    <property type="entry name" value="Uncharacterised_HI1736/YgjV"/>
</dbReference>
<keyword evidence="3" id="KW-1185">Reference proteome</keyword>
<reference evidence="2 3" key="1">
    <citation type="submission" date="2020-12" db="EMBL/GenBank/DDBJ databases">
        <authorList>
            <person name="Ruan W."/>
            <person name="Khan S.A."/>
            <person name="Jeon C.O."/>
        </authorList>
    </citation>
    <scope>NUCLEOTIDE SEQUENCE [LARGE SCALE GENOMIC DNA]</scope>
    <source>
        <strain evidence="2 3">MA-13</strain>
    </source>
</reference>
<proteinExistence type="predicted"/>
<protein>
    <submittedName>
        <fullName evidence="2">YgjV family protein</fullName>
    </submittedName>
</protein>
<feature type="transmembrane region" description="Helical" evidence="1">
    <location>
        <begin position="78"/>
        <end position="97"/>
    </location>
</feature>